<keyword evidence="2" id="KW-1185">Reference proteome</keyword>
<evidence type="ECO:0000313" key="1">
    <source>
        <dbReference type="EMBL" id="MCS5716911.1"/>
    </source>
</evidence>
<proteinExistence type="predicted"/>
<dbReference type="RefSeq" id="WP_259504591.1">
    <property type="nucleotide sequence ID" value="NZ_JANLCM010000001.1"/>
</dbReference>
<dbReference type="Pfam" id="PF10604">
    <property type="entry name" value="Polyketide_cyc2"/>
    <property type="match status" value="1"/>
</dbReference>
<evidence type="ECO:0000313" key="2">
    <source>
        <dbReference type="Proteomes" id="UP001165584"/>
    </source>
</evidence>
<sequence>MGHPGPVRRSDVAGAVTIRRPVRVVFAVCSELRNLPRSVGDVVDVRPLGHDRYEWTVAGPAAIRVRLTVEVTAREPDRALAYRSRGVRGMRAQWLFRFEETDQGFCRVHETIRLPFGALGAAVLRAVGKNTSVELHANLRRLKDVLESDDPAR</sequence>
<comment type="caution">
    <text evidence="1">The sequence shown here is derived from an EMBL/GenBank/DDBJ whole genome shotgun (WGS) entry which is preliminary data.</text>
</comment>
<dbReference type="EMBL" id="JANLCM010000001">
    <property type="protein sequence ID" value="MCS5716911.1"/>
    <property type="molecule type" value="Genomic_DNA"/>
</dbReference>
<dbReference type="SUPFAM" id="SSF55961">
    <property type="entry name" value="Bet v1-like"/>
    <property type="match status" value="1"/>
</dbReference>
<dbReference type="InterPro" id="IPR023393">
    <property type="entry name" value="START-like_dom_sf"/>
</dbReference>
<organism evidence="1 2">
    <name type="scientific">Herbiconiux aconitum</name>
    <dbReference type="NCBI Taxonomy" id="2970913"/>
    <lineage>
        <taxon>Bacteria</taxon>
        <taxon>Bacillati</taxon>
        <taxon>Actinomycetota</taxon>
        <taxon>Actinomycetes</taxon>
        <taxon>Micrococcales</taxon>
        <taxon>Microbacteriaceae</taxon>
        <taxon>Herbiconiux</taxon>
    </lineage>
</organism>
<gene>
    <name evidence="1" type="ORF">N1027_02055</name>
</gene>
<reference evidence="1" key="1">
    <citation type="submission" date="2022-08" db="EMBL/GenBank/DDBJ databases">
        <authorList>
            <person name="Deng Y."/>
            <person name="Han X.-F."/>
            <person name="Zhang Y.-Q."/>
        </authorList>
    </citation>
    <scope>NUCLEOTIDE SEQUENCE</scope>
    <source>
        <strain evidence="1">CPCC 205763</strain>
    </source>
</reference>
<accession>A0ABT2GQ60</accession>
<dbReference type="Proteomes" id="UP001165584">
    <property type="component" value="Unassembled WGS sequence"/>
</dbReference>
<name>A0ABT2GQ60_9MICO</name>
<dbReference type="InterPro" id="IPR019587">
    <property type="entry name" value="Polyketide_cyclase/dehydratase"/>
</dbReference>
<protein>
    <submittedName>
        <fullName evidence="1">SRPBCC family protein</fullName>
    </submittedName>
</protein>
<dbReference type="Gene3D" id="3.30.530.20">
    <property type="match status" value="1"/>
</dbReference>